<evidence type="ECO:0000313" key="1">
    <source>
        <dbReference type="EMBL" id="QGQ23935.1"/>
    </source>
</evidence>
<organism evidence="1 2">
    <name type="scientific">Gimesia benthica</name>
    <dbReference type="NCBI Taxonomy" id="2608982"/>
    <lineage>
        <taxon>Bacteria</taxon>
        <taxon>Pseudomonadati</taxon>
        <taxon>Planctomycetota</taxon>
        <taxon>Planctomycetia</taxon>
        <taxon>Planctomycetales</taxon>
        <taxon>Planctomycetaceae</taxon>
        <taxon>Gimesia</taxon>
    </lineage>
</organism>
<keyword evidence="2" id="KW-1185">Reference proteome</keyword>
<dbReference type="EMBL" id="CP043930">
    <property type="protein sequence ID" value="QGQ23935.1"/>
    <property type="molecule type" value="Genomic_DNA"/>
</dbReference>
<dbReference type="Proteomes" id="UP000427281">
    <property type="component" value="Chromosome"/>
</dbReference>
<sequence length="219" mass="25148">MNVGVAAHITAASVGGPRYDAFCGKEYRSSAQNGIWLCQTCAKLIDSDPSQFSKEILLDWKLVAEQFAFSELHQNYFPTILADDHSIRFAVDGWEMWKNRGNDPSDTVIFIDGWKKGNVLYSCKIRLRNDLPHDELLHSPLIEFHHGPDVIYSDDYPFNVQDIELPSKRWVTLDVDYGLHDIEIFKQADSVWFSVKTVGDNETHRWQVAKIDHTAVEFM</sequence>
<evidence type="ECO:0000313" key="2">
    <source>
        <dbReference type="Proteomes" id="UP000427281"/>
    </source>
</evidence>
<evidence type="ECO:0008006" key="3">
    <source>
        <dbReference type="Google" id="ProtNLM"/>
    </source>
</evidence>
<accession>A0A6I6AEX3</accession>
<name>A0A6I6AEX3_9PLAN</name>
<gene>
    <name evidence="1" type="ORF">F1728_15145</name>
</gene>
<reference evidence="1 2" key="1">
    <citation type="submission" date="2019-09" db="EMBL/GenBank/DDBJ databases">
        <title>Gimesia benthica sp. nov., a novel bacterium isolated from deep-sea water of the Northwest Indian Ocean.</title>
        <authorList>
            <person name="Dai X."/>
        </authorList>
    </citation>
    <scope>NUCLEOTIDE SEQUENCE [LARGE SCALE GENOMIC DNA]</scope>
    <source>
        <strain evidence="1 2">E7</strain>
    </source>
</reference>
<dbReference type="AlphaFoldDB" id="A0A6I6AEX3"/>
<proteinExistence type="predicted"/>
<dbReference type="RefSeq" id="WP_155364831.1">
    <property type="nucleotide sequence ID" value="NZ_CP043930.1"/>
</dbReference>
<dbReference type="KEGG" id="gim:F1728_15145"/>
<protein>
    <recommendedName>
        <fullName evidence="3">HNH endonuclease</fullName>
    </recommendedName>
</protein>